<protein>
    <recommendedName>
        <fullName evidence="2">Transposase (putative) gypsy type domain-containing protein</fullName>
    </recommendedName>
</protein>
<dbReference type="InterPro" id="IPR007321">
    <property type="entry name" value="Transposase_28"/>
</dbReference>
<organism evidence="3 4">
    <name type="scientific">Phaseolus angularis</name>
    <name type="common">Azuki bean</name>
    <name type="synonym">Vigna angularis</name>
    <dbReference type="NCBI Taxonomy" id="3914"/>
    <lineage>
        <taxon>Eukaryota</taxon>
        <taxon>Viridiplantae</taxon>
        <taxon>Streptophyta</taxon>
        <taxon>Embryophyta</taxon>
        <taxon>Tracheophyta</taxon>
        <taxon>Spermatophyta</taxon>
        <taxon>Magnoliopsida</taxon>
        <taxon>eudicotyledons</taxon>
        <taxon>Gunneridae</taxon>
        <taxon>Pentapetalae</taxon>
        <taxon>rosids</taxon>
        <taxon>fabids</taxon>
        <taxon>Fabales</taxon>
        <taxon>Fabaceae</taxon>
        <taxon>Papilionoideae</taxon>
        <taxon>50 kb inversion clade</taxon>
        <taxon>NPAAA clade</taxon>
        <taxon>indigoferoid/millettioid clade</taxon>
        <taxon>Phaseoleae</taxon>
        <taxon>Vigna</taxon>
    </lineage>
</organism>
<reference evidence="4" key="1">
    <citation type="journal article" date="2015" name="Proc. Natl. Acad. Sci. U.S.A.">
        <title>Genome sequencing of adzuki bean (Vigna angularis) provides insight into high starch and low fat accumulation and domestication.</title>
        <authorList>
            <person name="Yang K."/>
            <person name="Tian Z."/>
            <person name="Chen C."/>
            <person name="Luo L."/>
            <person name="Zhao B."/>
            <person name="Wang Z."/>
            <person name="Yu L."/>
            <person name="Li Y."/>
            <person name="Sun Y."/>
            <person name="Li W."/>
            <person name="Chen Y."/>
            <person name="Li Y."/>
            <person name="Zhang Y."/>
            <person name="Ai D."/>
            <person name="Zhao J."/>
            <person name="Shang C."/>
            <person name="Ma Y."/>
            <person name="Wu B."/>
            <person name="Wang M."/>
            <person name="Gao L."/>
            <person name="Sun D."/>
            <person name="Zhang P."/>
            <person name="Guo F."/>
            <person name="Wang W."/>
            <person name="Li Y."/>
            <person name="Wang J."/>
            <person name="Varshney R.K."/>
            <person name="Wang J."/>
            <person name="Ling H.Q."/>
            <person name="Wan P."/>
        </authorList>
    </citation>
    <scope>NUCLEOTIDE SEQUENCE</scope>
    <source>
        <strain evidence="4">cv. Jingnong 6</strain>
    </source>
</reference>
<evidence type="ECO:0000313" key="3">
    <source>
        <dbReference type="EMBL" id="KOM45407.1"/>
    </source>
</evidence>
<feature type="region of interest" description="Disordered" evidence="1">
    <location>
        <begin position="361"/>
        <end position="395"/>
    </location>
</feature>
<sequence length="597" mass="66884">MAVVHIESSFESSYRSGWRSAGVDWERGTSSSSVSSSFLEDSVRSPDQERNSPNDTGKRIMNEIPIHLLKRGIPIDGSPFEPDGDGSIITEYDWAPHDASLFASTYATSEALTRKINQMYIVQDVEDSRLIWAGVSLRNERVFYGKRSSPDDFFYMYTNVFDQLCVRVPFTEFQRVVLREANVSPTQLHPNSWAAIQAFLAMCLAVGVTPTIPVFFHYFEVRPLPRGGWVSLTSVRDRTFFRPYSNSYKNFKNQYFKIIIDEAGRHDFHDTTGSPLFPFYWTRNPRKVKLYPVGMMNLVDLEVVRTINALPCRLSARHLVECLRHEDCERKAFVTPAGSHTNPATKAAEGTAVIRSKAAPQDLPAITVDPSSDATTTSAPPLVRKRKDQAEGEKYALNKGDVKPCGITSLVFKRICRPPRGQHCPGRLLAEKKVSKDLRAAMEQMLIAQDDSDKRSDELQAELDKAKEDRAETSDRLRIARADFDRIVEESGQLKVVISHQKKTEAELVQKNQALTDDLLKSQERISELDAGIVFEHEEGFNKALRQASVLAGIQEPYGMEEPSSVGIGNPRVEVVDDEAVDDTKAADDTKAGGDAE</sequence>
<dbReference type="AlphaFoldDB" id="A0A0L9US41"/>
<feature type="compositionally biased region" description="Basic and acidic residues" evidence="1">
    <location>
        <begin position="451"/>
        <end position="470"/>
    </location>
</feature>
<proteinExistence type="predicted"/>
<dbReference type="Pfam" id="PF04195">
    <property type="entry name" value="Transposase_28"/>
    <property type="match status" value="1"/>
</dbReference>
<feature type="domain" description="Transposase (putative) gypsy type" evidence="2">
    <location>
        <begin position="166"/>
        <end position="223"/>
    </location>
</feature>
<evidence type="ECO:0000256" key="1">
    <source>
        <dbReference type="SAM" id="MobiDB-lite"/>
    </source>
</evidence>
<feature type="compositionally biased region" description="Basic and acidic residues" evidence="1">
    <location>
        <begin position="41"/>
        <end position="58"/>
    </location>
</feature>
<dbReference type="Proteomes" id="UP000053144">
    <property type="component" value="Chromosome 6"/>
</dbReference>
<evidence type="ECO:0000313" key="4">
    <source>
        <dbReference type="Proteomes" id="UP000053144"/>
    </source>
</evidence>
<dbReference type="EMBL" id="CM003376">
    <property type="protein sequence ID" value="KOM45407.1"/>
    <property type="molecule type" value="Genomic_DNA"/>
</dbReference>
<feature type="compositionally biased region" description="Basic and acidic residues" evidence="1">
    <location>
        <begin position="582"/>
        <end position="597"/>
    </location>
</feature>
<evidence type="ECO:0000259" key="2">
    <source>
        <dbReference type="Pfam" id="PF04195"/>
    </source>
</evidence>
<feature type="region of interest" description="Disordered" evidence="1">
    <location>
        <begin position="448"/>
        <end position="470"/>
    </location>
</feature>
<name>A0A0L9US41_PHAAN</name>
<accession>A0A0L9US41</accession>
<gene>
    <name evidence="3" type="ORF">LR48_Vigan06g071300</name>
</gene>
<feature type="region of interest" description="Disordered" evidence="1">
    <location>
        <begin position="560"/>
        <end position="597"/>
    </location>
</feature>
<feature type="region of interest" description="Disordered" evidence="1">
    <location>
        <begin position="23"/>
        <end position="58"/>
    </location>
</feature>
<feature type="compositionally biased region" description="Polar residues" evidence="1">
    <location>
        <begin position="369"/>
        <end position="379"/>
    </location>
</feature>
<dbReference type="Gramene" id="KOM45407">
    <property type="protein sequence ID" value="KOM45407"/>
    <property type="gene ID" value="LR48_Vigan06g071300"/>
</dbReference>